<evidence type="ECO:0000256" key="1">
    <source>
        <dbReference type="SAM" id="MobiDB-lite"/>
    </source>
</evidence>
<feature type="transmembrane region" description="Helical" evidence="2">
    <location>
        <begin position="6"/>
        <end position="25"/>
    </location>
</feature>
<name>A0A2T3Z104_TRIA4</name>
<evidence type="ECO:0000313" key="3">
    <source>
        <dbReference type="EMBL" id="PTB38488.1"/>
    </source>
</evidence>
<keyword evidence="2" id="KW-0472">Membrane</keyword>
<dbReference type="OrthoDB" id="1658288at2759"/>
<dbReference type="STRING" id="1042311.A0A2T3Z104"/>
<feature type="compositionally biased region" description="Polar residues" evidence="1">
    <location>
        <begin position="39"/>
        <end position="51"/>
    </location>
</feature>
<feature type="region of interest" description="Disordered" evidence="1">
    <location>
        <begin position="34"/>
        <end position="53"/>
    </location>
</feature>
<protein>
    <submittedName>
        <fullName evidence="3">Uncharacterized protein</fullName>
    </submittedName>
</protein>
<dbReference type="Proteomes" id="UP000240493">
    <property type="component" value="Unassembled WGS sequence"/>
</dbReference>
<gene>
    <name evidence="3" type="ORF">M441DRAFT_71921</name>
</gene>
<dbReference type="EMBL" id="KZ679266">
    <property type="protein sequence ID" value="PTB38488.1"/>
    <property type="molecule type" value="Genomic_DNA"/>
</dbReference>
<keyword evidence="2" id="KW-0812">Transmembrane</keyword>
<evidence type="ECO:0000256" key="2">
    <source>
        <dbReference type="SAM" id="Phobius"/>
    </source>
</evidence>
<keyword evidence="2" id="KW-1133">Transmembrane helix</keyword>
<accession>A0A2T3Z104</accession>
<reference evidence="3 4" key="1">
    <citation type="submission" date="2016-07" db="EMBL/GenBank/DDBJ databases">
        <title>Multiple horizontal gene transfer events from other fungi enriched the ability of initially mycotrophic Trichoderma (Ascomycota) to feed on dead plant biomass.</title>
        <authorList>
            <consortium name="DOE Joint Genome Institute"/>
            <person name="Aerts A."/>
            <person name="Atanasova L."/>
            <person name="Chenthamara K."/>
            <person name="Zhang J."/>
            <person name="Grujic M."/>
            <person name="Henrissat B."/>
            <person name="Kuo A."/>
            <person name="Salamov A."/>
            <person name="Lipzen A."/>
            <person name="Labutti K."/>
            <person name="Barry K."/>
            <person name="Miao Y."/>
            <person name="Rahimi M.J."/>
            <person name="Shen Q."/>
            <person name="Grigoriev I.V."/>
            <person name="Kubicek C.P."/>
            <person name="Druzhinina I.S."/>
        </authorList>
    </citation>
    <scope>NUCLEOTIDE SEQUENCE [LARGE SCALE GENOMIC DNA]</scope>
    <source>
        <strain evidence="3 4">CBS 433.97</strain>
    </source>
</reference>
<sequence length="194" mass="21243">MDLIGRGYSSALAITIFTILIYCFVLGRSARSTAKPEGKSTSAPGQTNTFRASGVPADWDRQKLQSFLKDQEGITDAVIESFAYENNGSSQVATVTFGNAPSRLQRGHGWPILISEEFNTKSNRKQYLTVDKDFYGMTALYTLLSQDHKIDVIALSGLGGHAFGSFKERGGSYMWLRDSLLHDLTSETNGAPMA</sequence>
<proteinExistence type="predicted"/>
<dbReference type="AlphaFoldDB" id="A0A2T3Z104"/>
<keyword evidence="4" id="KW-1185">Reference proteome</keyword>
<organism evidence="3 4">
    <name type="scientific">Trichoderma asperellum (strain ATCC 204424 / CBS 433.97 / NBRC 101777)</name>
    <dbReference type="NCBI Taxonomy" id="1042311"/>
    <lineage>
        <taxon>Eukaryota</taxon>
        <taxon>Fungi</taxon>
        <taxon>Dikarya</taxon>
        <taxon>Ascomycota</taxon>
        <taxon>Pezizomycotina</taxon>
        <taxon>Sordariomycetes</taxon>
        <taxon>Hypocreomycetidae</taxon>
        <taxon>Hypocreales</taxon>
        <taxon>Hypocreaceae</taxon>
        <taxon>Trichoderma</taxon>
    </lineage>
</organism>
<evidence type="ECO:0000313" key="4">
    <source>
        <dbReference type="Proteomes" id="UP000240493"/>
    </source>
</evidence>